<dbReference type="EMBL" id="MT631463">
    <property type="protein sequence ID" value="QNO51210.1"/>
    <property type="molecule type" value="Genomic_DNA"/>
</dbReference>
<evidence type="ECO:0000256" key="2">
    <source>
        <dbReference type="ARBA" id="ARBA00022917"/>
    </source>
</evidence>
<comment type="similarity">
    <text evidence="3">Belongs to the eIF-6 family.</text>
</comment>
<dbReference type="InterPro" id="IPR002769">
    <property type="entry name" value="eIF6"/>
</dbReference>
<dbReference type="GO" id="GO:0043022">
    <property type="term" value="F:ribosome binding"/>
    <property type="evidence" value="ECO:0007669"/>
    <property type="project" value="InterPro"/>
</dbReference>
<proteinExistence type="inferred from homology"/>
<evidence type="ECO:0000256" key="1">
    <source>
        <dbReference type="ARBA" id="ARBA00022540"/>
    </source>
</evidence>
<dbReference type="SUPFAM" id="SSF55909">
    <property type="entry name" value="Pentein"/>
    <property type="match status" value="1"/>
</dbReference>
<dbReference type="PIRSF" id="PIRSF006413">
    <property type="entry name" value="IF-6"/>
    <property type="match status" value="1"/>
</dbReference>
<dbReference type="AlphaFoldDB" id="A0A7G9YT76"/>
<sequence length="236" mass="24976">MTIRRSGKETKRTFSIDGSAYIGVFATCTESVLFLPSHISDNLAMEMGRALKVKALKTSVAETSLIGCLAVGNSNGFIFSPYTLDSELQQVEDLVGSEGSGEKITLLPERDRLNAVGNVILANDTVALVHPRLSAKTVELVERTLDVKVYKGTIGGLNTVGMAAVVTNKGILAHRNASKEELEFLEDIFELPAEIGSVNFGVPLIGAALLANTKGYAAGSDTTGAELGRIEDALGF</sequence>
<reference evidence="4" key="1">
    <citation type="submission" date="2020-06" db="EMBL/GenBank/DDBJ databases">
        <title>Unique genomic features of the anaerobic methanotrophic archaea.</title>
        <authorList>
            <person name="Chadwick G.L."/>
            <person name="Skennerton C.T."/>
            <person name="Laso-Perez R."/>
            <person name="Leu A.O."/>
            <person name="Speth D.R."/>
            <person name="Yu H."/>
            <person name="Morgan-Lang C."/>
            <person name="Hatzenpichler R."/>
            <person name="Goudeau D."/>
            <person name="Malmstrom R."/>
            <person name="Brazelton W.J."/>
            <person name="Woyke T."/>
            <person name="Hallam S.J."/>
            <person name="Tyson G.W."/>
            <person name="Wegener G."/>
            <person name="Boetius A."/>
            <person name="Orphan V."/>
        </authorList>
    </citation>
    <scope>NUCLEOTIDE SEQUENCE</scope>
</reference>
<accession>A0A7G9YT76</accession>
<comment type="function">
    <text evidence="3">Binds to the 50S ribosomal subunit and prevents its association with the 30S ribosomal subunit to form the 70S initiation complex.</text>
</comment>
<evidence type="ECO:0000256" key="3">
    <source>
        <dbReference type="HAMAP-Rule" id="MF_00032"/>
    </source>
</evidence>
<keyword evidence="2 3" id="KW-0648">Protein biosynthesis</keyword>
<organism evidence="4">
    <name type="scientific">Candidatus Methanophagaceae archaeon ANME-1 ERB6</name>
    <dbReference type="NCBI Taxonomy" id="2759912"/>
    <lineage>
        <taxon>Archaea</taxon>
        <taxon>Methanobacteriati</taxon>
        <taxon>Methanobacteriota</taxon>
        <taxon>Stenosarchaea group</taxon>
        <taxon>Methanomicrobia</taxon>
        <taxon>Candidatus Methanophagales</taxon>
        <taxon>Candidatus Methanophagaceae</taxon>
    </lineage>
</organism>
<evidence type="ECO:0000313" key="4">
    <source>
        <dbReference type="EMBL" id="QNO51210.1"/>
    </source>
</evidence>
<dbReference type="Pfam" id="PF01912">
    <property type="entry name" value="eIF-6"/>
    <property type="match status" value="1"/>
</dbReference>
<keyword evidence="1 3" id="KW-0396">Initiation factor</keyword>
<name>A0A7G9YT76_9EURY</name>
<dbReference type="GO" id="GO:0003743">
    <property type="term" value="F:translation initiation factor activity"/>
    <property type="evidence" value="ECO:0007669"/>
    <property type="project" value="UniProtKB-UniRule"/>
</dbReference>
<dbReference type="PANTHER" id="PTHR10784">
    <property type="entry name" value="TRANSLATION INITIATION FACTOR 6"/>
    <property type="match status" value="1"/>
</dbReference>
<dbReference type="Gene3D" id="3.75.10.10">
    <property type="entry name" value="L-arginine/glycine Amidinotransferase, Chain A"/>
    <property type="match status" value="1"/>
</dbReference>
<dbReference type="SMART" id="SM00654">
    <property type="entry name" value="eIF6"/>
    <property type="match status" value="1"/>
</dbReference>
<dbReference type="NCBIfam" id="TIGR00323">
    <property type="entry name" value="eIF-6"/>
    <property type="match status" value="1"/>
</dbReference>
<gene>
    <name evidence="3 4" type="primary">eif6</name>
    <name evidence="4" type="ORF">BAILMKME_00004</name>
</gene>
<dbReference type="HAMAP" id="MF_00032">
    <property type="entry name" value="eIF_6"/>
    <property type="match status" value="1"/>
</dbReference>
<protein>
    <recommendedName>
        <fullName evidence="3">Translation initiation factor 6</fullName>
        <shortName evidence="3">aIF-6</shortName>
    </recommendedName>
</protein>
<dbReference type="GO" id="GO:0042256">
    <property type="term" value="P:cytosolic ribosome assembly"/>
    <property type="evidence" value="ECO:0007669"/>
    <property type="project" value="InterPro"/>
</dbReference>